<evidence type="ECO:0000313" key="2">
    <source>
        <dbReference type="EMBL" id="KAH9832205.1"/>
    </source>
</evidence>
<accession>A0ABQ8K5L7</accession>
<dbReference type="RefSeq" id="XP_047775224.1">
    <property type="nucleotide sequence ID" value="XM_047917400.1"/>
</dbReference>
<reference evidence="2 3" key="1">
    <citation type="journal article" date="2021" name="Environ. Microbiol.">
        <title>Gene family expansions and transcriptome signatures uncover fungal adaptations to wood decay.</title>
        <authorList>
            <person name="Hage H."/>
            <person name="Miyauchi S."/>
            <person name="Viragh M."/>
            <person name="Drula E."/>
            <person name="Min B."/>
            <person name="Chaduli D."/>
            <person name="Navarro D."/>
            <person name="Favel A."/>
            <person name="Norest M."/>
            <person name="Lesage-Meessen L."/>
            <person name="Balint B."/>
            <person name="Merenyi Z."/>
            <person name="de Eugenio L."/>
            <person name="Morin E."/>
            <person name="Martinez A.T."/>
            <person name="Baldrian P."/>
            <person name="Stursova M."/>
            <person name="Martinez M.J."/>
            <person name="Novotny C."/>
            <person name="Magnuson J.K."/>
            <person name="Spatafora J.W."/>
            <person name="Maurice S."/>
            <person name="Pangilinan J."/>
            <person name="Andreopoulos W."/>
            <person name="LaButti K."/>
            <person name="Hundley H."/>
            <person name="Na H."/>
            <person name="Kuo A."/>
            <person name="Barry K."/>
            <person name="Lipzen A."/>
            <person name="Henrissat B."/>
            <person name="Riley R."/>
            <person name="Ahrendt S."/>
            <person name="Nagy L.G."/>
            <person name="Grigoriev I.V."/>
            <person name="Martin F."/>
            <person name="Rosso M.N."/>
        </authorList>
    </citation>
    <scope>NUCLEOTIDE SEQUENCE [LARGE SCALE GENOMIC DNA]</scope>
    <source>
        <strain evidence="2 3">CIRM-BRFM 1785</strain>
    </source>
</reference>
<feature type="compositionally biased region" description="Acidic residues" evidence="1">
    <location>
        <begin position="209"/>
        <end position="220"/>
    </location>
</feature>
<proteinExistence type="predicted"/>
<dbReference type="EMBL" id="JADCUA010000022">
    <property type="protein sequence ID" value="KAH9832205.1"/>
    <property type="molecule type" value="Genomic_DNA"/>
</dbReference>
<organism evidence="2 3">
    <name type="scientific">Rhodofomes roseus</name>
    <dbReference type="NCBI Taxonomy" id="34475"/>
    <lineage>
        <taxon>Eukaryota</taxon>
        <taxon>Fungi</taxon>
        <taxon>Dikarya</taxon>
        <taxon>Basidiomycota</taxon>
        <taxon>Agaricomycotina</taxon>
        <taxon>Agaricomycetes</taxon>
        <taxon>Polyporales</taxon>
        <taxon>Rhodofomes</taxon>
    </lineage>
</organism>
<comment type="caution">
    <text evidence="2">The sequence shown here is derived from an EMBL/GenBank/DDBJ whole genome shotgun (WGS) entry which is preliminary data.</text>
</comment>
<sequence>MTTQPTFRSIHGTTPGILDPTQPARLHRISGSTLSFASFHPLAAYPRPQTLENLSLNEEPTRPKRIVIETTPGPEGTSFWRFVPRARLGPGVDSEGNWPRLVDICGEVVYCSQDQWDIYKLDTTEYECFVPTPPAMPTISRRKVKEPAAEAGTERHTADGAPDALRSKRRLSTPSEDEAPRHSRKRFRSAAPSDYMSELGSDRAHPIPVDDEEDEVEDLLVESSKGSSMPPGSHKPSSRTGPRRRTREETESQRRWRREKTASRSKPMNTAFDDVQEIDMVDLTADDLDNGRSGNVPPTNTAKRKISPEPQVRSPSKSGEASTNSSDYAEGQSRKRHRTVSPGASKQEYEAKRTERERRRMESFKARFDSNRAAWHDRFLHDLMTDIPEDFGSGGNTHGHEQPPDQAPGAPNQGSLDEEALRQAAIEESRRKLAELEKDKPLWEEASRRRMEAERAEEERRRVQSEAQRQAAEAEARRRRQEAERAEAERRARAARENAAHEQEQRRRQQQQQRWSYGPWTTARALERYKVLSETFDSAKFAEDSPATFNVIPWPVLRSPAMLSIEDIDWNAVEAFFRSVRAYMRPQDYKAFIQESHRRFHPDRWRARGVLRSVTDEETRSCLEVASNTVAQALTPLWREVVKGG</sequence>
<feature type="region of interest" description="Disordered" evidence="1">
    <location>
        <begin position="131"/>
        <end position="374"/>
    </location>
</feature>
<feature type="compositionally biased region" description="Acidic residues" evidence="1">
    <location>
        <begin position="274"/>
        <end position="288"/>
    </location>
</feature>
<feature type="compositionally biased region" description="Basic and acidic residues" evidence="1">
    <location>
        <begin position="246"/>
        <end position="262"/>
    </location>
</feature>
<evidence type="ECO:0000313" key="3">
    <source>
        <dbReference type="Proteomes" id="UP000814176"/>
    </source>
</evidence>
<keyword evidence="3" id="KW-1185">Reference proteome</keyword>
<feature type="compositionally biased region" description="Basic and acidic residues" evidence="1">
    <location>
        <begin position="472"/>
        <end position="507"/>
    </location>
</feature>
<evidence type="ECO:0000256" key="1">
    <source>
        <dbReference type="SAM" id="MobiDB-lite"/>
    </source>
</evidence>
<feature type="compositionally biased region" description="Polar residues" evidence="1">
    <location>
        <begin position="313"/>
        <end position="327"/>
    </location>
</feature>
<protein>
    <submittedName>
        <fullName evidence="2">Uncharacterized protein</fullName>
    </submittedName>
</protein>
<feature type="region of interest" description="Disordered" evidence="1">
    <location>
        <begin position="386"/>
        <end position="421"/>
    </location>
</feature>
<dbReference type="Proteomes" id="UP000814176">
    <property type="component" value="Unassembled WGS sequence"/>
</dbReference>
<dbReference type="GeneID" id="71998132"/>
<gene>
    <name evidence="2" type="ORF">C8Q71DRAFT_266498</name>
</gene>
<feature type="compositionally biased region" description="Polar residues" evidence="1">
    <location>
        <begin position="292"/>
        <end position="301"/>
    </location>
</feature>
<feature type="region of interest" description="Disordered" evidence="1">
    <location>
        <begin position="452"/>
        <end position="515"/>
    </location>
</feature>
<feature type="compositionally biased region" description="Basic and acidic residues" evidence="1">
    <location>
        <begin position="452"/>
        <end position="464"/>
    </location>
</feature>
<name>A0ABQ8K5L7_9APHY</name>
<feature type="compositionally biased region" description="Basic and acidic residues" evidence="1">
    <location>
        <begin position="145"/>
        <end position="158"/>
    </location>
</feature>
<feature type="compositionally biased region" description="Basic and acidic residues" evidence="1">
    <location>
        <begin position="347"/>
        <end position="374"/>
    </location>
</feature>